<reference evidence="1 2" key="1">
    <citation type="submission" date="2019-09" db="EMBL/GenBank/DDBJ databases">
        <title>Bird 10,000 Genomes (B10K) Project - Family phase.</title>
        <authorList>
            <person name="Zhang G."/>
        </authorList>
    </citation>
    <scope>NUCLEOTIDE SEQUENCE [LARGE SCALE GENOMIC DNA]</scope>
    <source>
        <strain evidence="1">B10K-MSB-37135</strain>
        <tissue evidence="1">Heart</tissue>
    </source>
</reference>
<dbReference type="Proteomes" id="UP000534426">
    <property type="component" value="Unassembled WGS sequence"/>
</dbReference>
<proteinExistence type="predicted"/>
<protein>
    <submittedName>
        <fullName evidence="1">S12A4 protein</fullName>
    </submittedName>
</protein>
<comment type="caution">
    <text evidence="1">The sequence shown here is derived from an EMBL/GenBank/DDBJ whole genome shotgun (WGS) entry which is preliminary data.</text>
</comment>
<evidence type="ECO:0000313" key="2">
    <source>
        <dbReference type="Proteomes" id="UP000534426"/>
    </source>
</evidence>
<feature type="non-terminal residue" evidence="1">
    <location>
        <position position="79"/>
    </location>
</feature>
<dbReference type="AlphaFoldDB" id="A0A7K4LTX6"/>
<evidence type="ECO:0000313" key="1">
    <source>
        <dbReference type="EMBL" id="NWJ08218.1"/>
    </source>
</evidence>
<sequence length="79" mass="8096">ISARYGAAPRLTARPRRRPQLLVLLKLDAALSPTRPWLLAAAAQLRAAGGLTLVASVVPGSFLEAPGKGRLAEQVGGGG</sequence>
<accession>A0A7K4LTX6</accession>
<feature type="non-terminal residue" evidence="1">
    <location>
        <position position="1"/>
    </location>
</feature>
<dbReference type="EMBL" id="VWPW01024635">
    <property type="protein sequence ID" value="NWJ08218.1"/>
    <property type="molecule type" value="Genomic_DNA"/>
</dbReference>
<gene>
    <name evidence="1" type="primary">Slc12a4_1</name>
    <name evidence="1" type="ORF">CRYUND_R14911</name>
</gene>
<organism evidence="1 2">
    <name type="scientific">Crypturellus undulatus</name>
    <dbReference type="NCBI Taxonomy" id="48396"/>
    <lineage>
        <taxon>Eukaryota</taxon>
        <taxon>Metazoa</taxon>
        <taxon>Chordata</taxon>
        <taxon>Craniata</taxon>
        <taxon>Vertebrata</taxon>
        <taxon>Euteleostomi</taxon>
        <taxon>Archelosauria</taxon>
        <taxon>Archosauria</taxon>
        <taxon>Dinosauria</taxon>
        <taxon>Saurischia</taxon>
        <taxon>Theropoda</taxon>
        <taxon>Coelurosauria</taxon>
        <taxon>Aves</taxon>
        <taxon>Palaeognathae</taxon>
        <taxon>Tinamiformes</taxon>
        <taxon>Tinamidae</taxon>
        <taxon>Crypturellus</taxon>
    </lineage>
</organism>
<name>A0A7K4LTX6_9AVES</name>
<keyword evidence="2" id="KW-1185">Reference proteome</keyword>